<protein>
    <submittedName>
        <fullName evidence="5">(Atlantic silverside) hypothetical protein</fullName>
    </submittedName>
</protein>
<evidence type="ECO:0000256" key="1">
    <source>
        <dbReference type="ARBA" id="ARBA00004123"/>
    </source>
</evidence>
<reference evidence="5" key="1">
    <citation type="submission" date="2021-05" db="EMBL/GenBank/DDBJ databases">
        <authorList>
            <person name="Tigano A."/>
        </authorList>
    </citation>
    <scope>NUCLEOTIDE SEQUENCE</scope>
</reference>
<evidence type="ECO:0000256" key="2">
    <source>
        <dbReference type="ARBA" id="ARBA00023242"/>
    </source>
</evidence>
<feature type="region of interest" description="Disordered" evidence="3">
    <location>
        <begin position="507"/>
        <end position="529"/>
    </location>
</feature>
<dbReference type="InterPro" id="IPR006910">
    <property type="entry name" value="Rad21_Rec8_N"/>
</dbReference>
<dbReference type="GO" id="GO:0030893">
    <property type="term" value="C:meiotic cohesin complex"/>
    <property type="evidence" value="ECO:0007669"/>
    <property type="project" value="TreeGrafter"/>
</dbReference>
<comment type="caution">
    <text evidence="5">The sequence shown here is derived from an EMBL/GenBank/DDBJ whole genome shotgun (WGS) entry which is preliminary data.</text>
</comment>
<dbReference type="PANTHER" id="PTHR12585">
    <property type="entry name" value="SCC1 / RAD21 FAMILY MEMBER"/>
    <property type="match status" value="1"/>
</dbReference>
<dbReference type="GO" id="GO:0003682">
    <property type="term" value="F:chromatin binding"/>
    <property type="evidence" value="ECO:0007669"/>
    <property type="project" value="TreeGrafter"/>
</dbReference>
<accession>A0A8S4ATP6</accession>
<feature type="region of interest" description="Disordered" evidence="3">
    <location>
        <begin position="472"/>
        <end position="493"/>
    </location>
</feature>
<dbReference type="OrthoDB" id="10071381at2759"/>
<comment type="subcellular location">
    <subcellularLocation>
        <location evidence="1">Nucleus</location>
    </subcellularLocation>
</comment>
<dbReference type="PANTHER" id="PTHR12585:SF27">
    <property type="entry name" value="MEIOTIC RECOMBINATION PROTEIN REC8 HOMOLOG"/>
    <property type="match status" value="1"/>
</dbReference>
<dbReference type="GO" id="GO:0006302">
    <property type="term" value="P:double-strand break repair"/>
    <property type="evidence" value="ECO:0007669"/>
    <property type="project" value="TreeGrafter"/>
</dbReference>
<keyword evidence="2" id="KW-0539">Nucleus</keyword>
<sequence length="619" mass="68727">MLVSRDNKPSVPSTHRALSLADRTANGEVGRKRRRGEKERRRLAATRGIRVTRREFLRVNVKRTCSDILDYVTAQVPSPQPNQPRPRFSLYLSSQLQYGVIVVYHRQCGILLQEVQQIIDRLLRSKKSTLIDMAQSDRMALEVPDDLHMMEESEAAQDPFFGLMESHQLPSPYKIQQLELVYEEADIRHSLERSAHAALNTHTRLTRLSFCVKPGSSLTPASITLREKEPFVISTAEYFEGDDLPEATAREIDLLLDQPDLFRGDSHPGVTPRSFCARVGVTPAGFGQSPRAAACRLRETTSGTERDSVWLLDEETGQPVEVPLATLAHERTPSYVAMPTPTRGSSEKTGSGAAGSPYKEVPEPPLRKQAGGRRRQLVFADPEVQISDTAMHEQIGNPAAETLDMSEVMLDFSSLTKHETPAQLFGAPCGSLLHSDILSLWQRQASIAVLPGNEETEGAEGESDMEVLRAERKRTHSRAGENRSDSGLQPAETSSVLDVLLDVSKEDRSGSDLVTPISRWSPPEEAQPPMEPIAEENIEMPEGQIDLESRDMLSWISSSLQRLDEVTFDSLLPPEADRLTTAHTLHKLLELLSANQVTASQTRPYSRIIISSAPLRMTA</sequence>
<evidence type="ECO:0000313" key="5">
    <source>
        <dbReference type="EMBL" id="CAG5895782.1"/>
    </source>
</evidence>
<name>A0A8S4ATP6_9TELE</name>
<feature type="region of interest" description="Disordered" evidence="3">
    <location>
        <begin position="1"/>
        <end position="41"/>
    </location>
</feature>
<gene>
    <name evidence="5" type="ORF">MMEN_LOCUS6863</name>
</gene>
<dbReference type="GO" id="GO:0051177">
    <property type="term" value="P:meiotic sister chromatid cohesion"/>
    <property type="evidence" value="ECO:0007669"/>
    <property type="project" value="TreeGrafter"/>
</dbReference>
<feature type="region of interest" description="Disordered" evidence="3">
    <location>
        <begin position="335"/>
        <end position="374"/>
    </location>
</feature>
<evidence type="ECO:0000259" key="4">
    <source>
        <dbReference type="Pfam" id="PF04825"/>
    </source>
</evidence>
<dbReference type="GO" id="GO:0005634">
    <property type="term" value="C:nucleus"/>
    <property type="evidence" value="ECO:0007669"/>
    <property type="project" value="UniProtKB-SubCell"/>
</dbReference>
<dbReference type="EMBL" id="CAJRST010006668">
    <property type="protein sequence ID" value="CAG5895782.1"/>
    <property type="molecule type" value="Genomic_DNA"/>
</dbReference>
<organism evidence="5 6">
    <name type="scientific">Menidia menidia</name>
    <name type="common">Atlantic silverside</name>
    <dbReference type="NCBI Taxonomy" id="238744"/>
    <lineage>
        <taxon>Eukaryota</taxon>
        <taxon>Metazoa</taxon>
        <taxon>Chordata</taxon>
        <taxon>Craniata</taxon>
        <taxon>Vertebrata</taxon>
        <taxon>Euteleostomi</taxon>
        <taxon>Actinopterygii</taxon>
        <taxon>Neopterygii</taxon>
        <taxon>Teleostei</taxon>
        <taxon>Neoteleostei</taxon>
        <taxon>Acanthomorphata</taxon>
        <taxon>Ovalentaria</taxon>
        <taxon>Atherinomorphae</taxon>
        <taxon>Atheriniformes</taxon>
        <taxon>Atherinopsidae</taxon>
        <taxon>Menidiinae</taxon>
        <taxon>Menidia</taxon>
    </lineage>
</organism>
<feature type="domain" description="Rad21/Rec8-like protein N-terminal" evidence="4">
    <location>
        <begin position="43"/>
        <end position="137"/>
    </location>
</feature>
<dbReference type="AlphaFoldDB" id="A0A8S4ATP6"/>
<keyword evidence="6" id="KW-1185">Reference proteome</keyword>
<evidence type="ECO:0000313" key="6">
    <source>
        <dbReference type="Proteomes" id="UP000677803"/>
    </source>
</evidence>
<evidence type="ECO:0000256" key="3">
    <source>
        <dbReference type="SAM" id="MobiDB-lite"/>
    </source>
</evidence>
<dbReference type="Pfam" id="PF04825">
    <property type="entry name" value="Rad21_Rec8_N"/>
    <property type="match status" value="1"/>
</dbReference>
<dbReference type="Proteomes" id="UP000677803">
    <property type="component" value="Unassembled WGS sequence"/>
</dbReference>
<dbReference type="InterPro" id="IPR039781">
    <property type="entry name" value="Rad21/Rec8-like"/>
</dbReference>
<proteinExistence type="predicted"/>